<feature type="transmembrane region" description="Helical" evidence="2">
    <location>
        <begin position="251"/>
        <end position="270"/>
    </location>
</feature>
<evidence type="ECO:0000256" key="2">
    <source>
        <dbReference type="SAM" id="Phobius"/>
    </source>
</evidence>
<keyword evidence="2" id="KW-1133">Transmembrane helix</keyword>
<keyword evidence="2" id="KW-0812">Transmembrane</keyword>
<evidence type="ECO:0000313" key="5">
    <source>
        <dbReference type="Proteomes" id="UP001219525"/>
    </source>
</evidence>
<dbReference type="AlphaFoldDB" id="A0AAD6UZH2"/>
<gene>
    <name evidence="4" type="ORF">GGX14DRAFT_199531</name>
</gene>
<feature type="transmembrane region" description="Helical" evidence="2">
    <location>
        <begin position="107"/>
        <end position="126"/>
    </location>
</feature>
<feature type="transmembrane region" description="Helical" evidence="2">
    <location>
        <begin position="49"/>
        <end position="70"/>
    </location>
</feature>
<reference evidence="4" key="1">
    <citation type="submission" date="2023-03" db="EMBL/GenBank/DDBJ databases">
        <title>Massive genome expansion in bonnet fungi (Mycena s.s.) driven by repeated elements and novel gene families across ecological guilds.</title>
        <authorList>
            <consortium name="Lawrence Berkeley National Laboratory"/>
            <person name="Harder C.B."/>
            <person name="Miyauchi S."/>
            <person name="Viragh M."/>
            <person name="Kuo A."/>
            <person name="Thoen E."/>
            <person name="Andreopoulos B."/>
            <person name="Lu D."/>
            <person name="Skrede I."/>
            <person name="Drula E."/>
            <person name="Henrissat B."/>
            <person name="Morin E."/>
            <person name="Kohler A."/>
            <person name="Barry K."/>
            <person name="LaButti K."/>
            <person name="Morin E."/>
            <person name="Salamov A."/>
            <person name="Lipzen A."/>
            <person name="Mereny Z."/>
            <person name="Hegedus B."/>
            <person name="Baldrian P."/>
            <person name="Stursova M."/>
            <person name="Weitz H."/>
            <person name="Taylor A."/>
            <person name="Grigoriev I.V."/>
            <person name="Nagy L.G."/>
            <person name="Martin F."/>
            <person name="Kauserud H."/>
        </authorList>
    </citation>
    <scope>NUCLEOTIDE SEQUENCE</scope>
    <source>
        <strain evidence="4">9144</strain>
    </source>
</reference>
<dbReference type="Proteomes" id="UP001219525">
    <property type="component" value="Unassembled WGS sequence"/>
</dbReference>
<proteinExistence type="predicted"/>
<feature type="transmembrane region" description="Helical" evidence="2">
    <location>
        <begin position="276"/>
        <end position="296"/>
    </location>
</feature>
<dbReference type="Pfam" id="PF20151">
    <property type="entry name" value="DUF6533"/>
    <property type="match status" value="1"/>
</dbReference>
<feature type="transmembrane region" description="Helical" evidence="2">
    <location>
        <begin position="138"/>
        <end position="161"/>
    </location>
</feature>
<feature type="region of interest" description="Disordered" evidence="1">
    <location>
        <begin position="329"/>
        <end position="359"/>
    </location>
</feature>
<sequence>MSFISLSGDPNFVQGSATGALTWVVYDVCLTWNRELSSIWRAPWTVSKVLFLFSRYHTVLALGFFLMEAIGTKHFKLPLNVSGPILMNPAFLAKCTANLPVSNGSRWYLGLTEVLSIMSGEFMILIRINAVYGWSRSIVALTMFLFFAESVVGLTTTIRSIRGGAKGLLDSTDILTCKPDQANIPDVNFSSGCTSMVVVCIYLILIVHKARDVIHVIDDAEGQPTRHKLGLLAAFKTTKMTPALHVCLRDAALYFLVIFCVLLVNLALILSHDLYAQMGTAWLLATYSVASTRIFLNLKDLTPNGRYNESSWSKFQENSALEFNQVQSAARTVAEDEEQPTDPPEAHVRTRGPGQGYDR</sequence>
<organism evidence="4 5">
    <name type="scientific">Mycena pura</name>
    <dbReference type="NCBI Taxonomy" id="153505"/>
    <lineage>
        <taxon>Eukaryota</taxon>
        <taxon>Fungi</taxon>
        <taxon>Dikarya</taxon>
        <taxon>Basidiomycota</taxon>
        <taxon>Agaricomycotina</taxon>
        <taxon>Agaricomycetes</taxon>
        <taxon>Agaricomycetidae</taxon>
        <taxon>Agaricales</taxon>
        <taxon>Marasmiineae</taxon>
        <taxon>Mycenaceae</taxon>
        <taxon>Mycena</taxon>
    </lineage>
</organism>
<feature type="domain" description="DUF6533" evidence="3">
    <location>
        <begin position="18"/>
        <end position="59"/>
    </location>
</feature>
<keyword evidence="2" id="KW-0472">Membrane</keyword>
<name>A0AAD6UZH2_9AGAR</name>
<accession>A0AAD6UZH2</accession>
<evidence type="ECO:0000313" key="4">
    <source>
        <dbReference type="EMBL" id="KAJ7195968.1"/>
    </source>
</evidence>
<protein>
    <recommendedName>
        <fullName evidence="3">DUF6533 domain-containing protein</fullName>
    </recommendedName>
</protein>
<evidence type="ECO:0000256" key="1">
    <source>
        <dbReference type="SAM" id="MobiDB-lite"/>
    </source>
</evidence>
<dbReference type="InterPro" id="IPR045340">
    <property type="entry name" value="DUF6533"/>
</dbReference>
<evidence type="ECO:0000259" key="3">
    <source>
        <dbReference type="Pfam" id="PF20151"/>
    </source>
</evidence>
<feature type="transmembrane region" description="Helical" evidence="2">
    <location>
        <begin position="189"/>
        <end position="207"/>
    </location>
</feature>
<keyword evidence="5" id="KW-1185">Reference proteome</keyword>
<dbReference type="EMBL" id="JARJCW010000087">
    <property type="protein sequence ID" value="KAJ7195968.1"/>
    <property type="molecule type" value="Genomic_DNA"/>
</dbReference>
<comment type="caution">
    <text evidence="4">The sequence shown here is derived from an EMBL/GenBank/DDBJ whole genome shotgun (WGS) entry which is preliminary data.</text>
</comment>